<dbReference type="OrthoDB" id="8298850at2759"/>
<keyword evidence="8" id="KW-1185">Reference proteome</keyword>
<accession>A0A226E9A5</accession>
<dbReference type="InterPro" id="IPR013604">
    <property type="entry name" value="7TM_chemorcpt"/>
</dbReference>
<evidence type="ECO:0000256" key="6">
    <source>
        <dbReference type="SAM" id="Phobius"/>
    </source>
</evidence>
<feature type="transmembrane region" description="Helical" evidence="6">
    <location>
        <begin position="384"/>
        <end position="404"/>
    </location>
</feature>
<protein>
    <recommendedName>
        <fullName evidence="9">Gustatory receptor</fullName>
    </recommendedName>
</protein>
<comment type="subcellular location">
    <subcellularLocation>
        <location evidence="1">Cell membrane</location>
        <topology evidence="1">Multi-pass membrane protein</topology>
    </subcellularLocation>
</comment>
<proteinExistence type="predicted"/>
<feature type="transmembrane region" description="Helical" evidence="6">
    <location>
        <begin position="59"/>
        <end position="80"/>
    </location>
</feature>
<reference evidence="7 8" key="1">
    <citation type="submission" date="2015-12" db="EMBL/GenBank/DDBJ databases">
        <title>The genome of Folsomia candida.</title>
        <authorList>
            <person name="Faddeeva A."/>
            <person name="Derks M.F."/>
            <person name="Anvar Y."/>
            <person name="Smit S."/>
            <person name="Van Straalen N."/>
            <person name="Roelofs D."/>
        </authorList>
    </citation>
    <scope>NUCLEOTIDE SEQUENCE [LARGE SCALE GENOMIC DNA]</scope>
    <source>
        <strain evidence="7 8">VU population</strain>
        <tissue evidence="7">Whole body</tissue>
    </source>
</reference>
<evidence type="ECO:0000256" key="2">
    <source>
        <dbReference type="ARBA" id="ARBA00022475"/>
    </source>
</evidence>
<evidence type="ECO:0000256" key="3">
    <source>
        <dbReference type="ARBA" id="ARBA00022692"/>
    </source>
</evidence>
<gene>
    <name evidence="7" type="ORF">Fcan01_10129</name>
</gene>
<comment type="caution">
    <text evidence="7">The sequence shown here is derived from an EMBL/GenBank/DDBJ whole genome shotgun (WGS) entry which is preliminary data.</text>
</comment>
<keyword evidence="4 6" id="KW-1133">Transmembrane helix</keyword>
<evidence type="ECO:0000313" key="8">
    <source>
        <dbReference type="Proteomes" id="UP000198287"/>
    </source>
</evidence>
<feature type="transmembrane region" description="Helical" evidence="6">
    <location>
        <begin position="164"/>
        <end position="187"/>
    </location>
</feature>
<keyword evidence="3 6" id="KW-0812">Transmembrane</keyword>
<feature type="transmembrane region" description="Helical" evidence="6">
    <location>
        <begin position="207"/>
        <end position="226"/>
    </location>
</feature>
<feature type="transmembrane region" description="Helical" evidence="6">
    <location>
        <begin position="299"/>
        <end position="318"/>
    </location>
</feature>
<dbReference type="Pfam" id="PF08395">
    <property type="entry name" value="7tm_7"/>
    <property type="match status" value="1"/>
</dbReference>
<evidence type="ECO:0008006" key="9">
    <source>
        <dbReference type="Google" id="ProtNLM"/>
    </source>
</evidence>
<keyword evidence="2" id="KW-1003">Cell membrane</keyword>
<dbReference type="GO" id="GO:0050909">
    <property type="term" value="P:sensory perception of taste"/>
    <property type="evidence" value="ECO:0007669"/>
    <property type="project" value="InterPro"/>
</dbReference>
<feature type="transmembrane region" description="Helical" evidence="6">
    <location>
        <begin position="275"/>
        <end position="293"/>
    </location>
</feature>
<dbReference type="EMBL" id="LNIX01000005">
    <property type="protein sequence ID" value="OXA54212.1"/>
    <property type="molecule type" value="Genomic_DNA"/>
</dbReference>
<name>A0A226E9A5_FOLCA</name>
<evidence type="ECO:0000313" key="7">
    <source>
        <dbReference type="EMBL" id="OXA54212.1"/>
    </source>
</evidence>
<sequence>MERAKNQLHKNQLQINCIPSVSLWYFRVSQFFGFFPLSINPSKISEPYIEIFSLSPIFRTLPSIYILILIGLAIFPFFVVEADISRFEIFSNSFHSVGRDSFRIINFLGVTFGNLSPMLARVDVLFQRGKFVQFWHNFTQMWDQFESRGITNSERLEIYLRRRLIGHVIVNGFCAVLAIFGAIRYGGWDGNFENISVTSVLLVGLDVVQNFTAVGQAFGLTLLIFFTQVYNHCLDGILDKVGKLNVPEFVNLYKLLDDQVVEFNDVFNQKIILEVFYNMVLLLFFGYFTILFYKMGEIMYVLFNLYNVVVLFVWFFWLGKLCGDITVKSGRIGKFLMYQSCLRSGDYHGFGNCCGGDKIKLLAASIQNGPLVVECCLFEVNLKLLVSVVATVTMYLIIIVQFLLVDISQ</sequence>
<evidence type="ECO:0000256" key="5">
    <source>
        <dbReference type="ARBA" id="ARBA00023136"/>
    </source>
</evidence>
<dbReference type="AlphaFoldDB" id="A0A226E9A5"/>
<evidence type="ECO:0000256" key="1">
    <source>
        <dbReference type="ARBA" id="ARBA00004651"/>
    </source>
</evidence>
<dbReference type="GO" id="GO:0005886">
    <property type="term" value="C:plasma membrane"/>
    <property type="evidence" value="ECO:0007669"/>
    <property type="project" value="UniProtKB-SubCell"/>
</dbReference>
<feature type="transmembrane region" description="Helical" evidence="6">
    <location>
        <begin position="21"/>
        <end position="39"/>
    </location>
</feature>
<keyword evidence="5 6" id="KW-0472">Membrane</keyword>
<organism evidence="7 8">
    <name type="scientific">Folsomia candida</name>
    <name type="common">Springtail</name>
    <dbReference type="NCBI Taxonomy" id="158441"/>
    <lineage>
        <taxon>Eukaryota</taxon>
        <taxon>Metazoa</taxon>
        <taxon>Ecdysozoa</taxon>
        <taxon>Arthropoda</taxon>
        <taxon>Hexapoda</taxon>
        <taxon>Collembola</taxon>
        <taxon>Entomobryomorpha</taxon>
        <taxon>Isotomoidea</taxon>
        <taxon>Isotomidae</taxon>
        <taxon>Proisotominae</taxon>
        <taxon>Folsomia</taxon>
    </lineage>
</organism>
<evidence type="ECO:0000256" key="4">
    <source>
        <dbReference type="ARBA" id="ARBA00022989"/>
    </source>
</evidence>
<dbReference type="Proteomes" id="UP000198287">
    <property type="component" value="Unassembled WGS sequence"/>
</dbReference>